<feature type="compositionally biased region" description="Basic and acidic residues" evidence="3">
    <location>
        <begin position="230"/>
        <end position="241"/>
    </location>
</feature>
<protein>
    <recommendedName>
        <fullName evidence="2">Small acidic protein</fullName>
    </recommendedName>
</protein>
<feature type="compositionally biased region" description="Basic and acidic residues" evidence="3">
    <location>
        <begin position="187"/>
        <end position="199"/>
    </location>
</feature>
<evidence type="ECO:0000256" key="3">
    <source>
        <dbReference type="SAM" id="MobiDB-lite"/>
    </source>
</evidence>
<feature type="compositionally biased region" description="Basic and acidic residues" evidence="3">
    <location>
        <begin position="32"/>
        <end position="42"/>
    </location>
</feature>
<organism evidence="5">
    <name type="scientific">Pyricularia oryzae (strain Y34)</name>
    <name type="common">Rice blast fungus</name>
    <name type="synonym">Magnaporthe oryzae</name>
    <dbReference type="NCBI Taxonomy" id="1143189"/>
    <lineage>
        <taxon>Eukaryota</taxon>
        <taxon>Fungi</taxon>
        <taxon>Dikarya</taxon>
        <taxon>Ascomycota</taxon>
        <taxon>Pezizomycotina</taxon>
        <taxon>Sordariomycetes</taxon>
        <taxon>Sordariomycetidae</taxon>
        <taxon>Magnaporthales</taxon>
        <taxon>Pyriculariaceae</taxon>
        <taxon>Pyricularia</taxon>
    </lineage>
</organism>
<dbReference type="InterPro" id="IPR026714">
    <property type="entry name" value="SMAP"/>
</dbReference>
<comment type="similarity">
    <text evidence="1">Belongs to the SMAP family.</text>
</comment>
<gene>
    <name evidence="5" type="ORF">OOU_Y34scaffold00514g52</name>
</gene>
<dbReference type="EMBL" id="JH793994">
    <property type="protein sequence ID" value="ELQ39135.1"/>
    <property type="molecule type" value="Genomic_DNA"/>
</dbReference>
<evidence type="ECO:0000256" key="1">
    <source>
        <dbReference type="ARBA" id="ARBA00006502"/>
    </source>
</evidence>
<feature type="compositionally biased region" description="Basic residues" evidence="3">
    <location>
        <begin position="200"/>
        <end position="210"/>
    </location>
</feature>
<dbReference type="InterPro" id="IPR028124">
    <property type="entry name" value="SMAP_dom"/>
</dbReference>
<feature type="domain" description="Small acidic protein-like" evidence="4">
    <location>
        <begin position="297"/>
        <end position="368"/>
    </location>
</feature>
<feature type="compositionally biased region" description="Polar residues" evidence="3">
    <location>
        <begin position="324"/>
        <end position="333"/>
    </location>
</feature>
<dbReference type="Pfam" id="PF15477">
    <property type="entry name" value="SMAP"/>
    <property type="match status" value="1"/>
</dbReference>
<dbReference type="PANTHER" id="PTHR22175">
    <property type="entry name" value="SMALL ACIDIC PROTEIN-RELATED"/>
    <property type="match status" value="1"/>
</dbReference>
<dbReference type="PANTHER" id="PTHR22175:SF0">
    <property type="entry name" value="SMALL ACIDIC PROTEIN"/>
    <property type="match status" value="1"/>
</dbReference>
<dbReference type="Proteomes" id="UP000011086">
    <property type="component" value="Unassembled WGS sequence"/>
</dbReference>
<evidence type="ECO:0000313" key="5">
    <source>
        <dbReference type="EMBL" id="ELQ39135.1"/>
    </source>
</evidence>
<accession>A0AA97NZD9</accession>
<feature type="compositionally biased region" description="Low complexity" evidence="3">
    <location>
        <begin position="145"/>
        <end position="158"/>
    </location>
</feature>
<evidence type="ECO:0000259" key="4">
    <source>
        <dbReference type="Pfam" id="PF15477"/>
    </source>
</evidence>
<name>A0AA97NZD9_PYRO3</name>
<feature type="region of interest" description="Disordered" evidence="3">
    <location>
        <begin position="318"/>
        <end position="342"/>
    </location>
</feature>
<proteinExistence type="inferred from homology"/>
<feature type="region of interest" description="Disordered" evidence="3">
    <location>
        <begin position="32"/>
        <end position="72"/>
    </location>
</feature>
<feature type="region of interest" description="Disordered" evidence="3">
    <location>
        <begin position="136"/>
        <end position="293"/>
    </location>
</feature>
<sequence length="369" mass="40572">MSSDDEPAEALKAASLNSKEAQRLLRAAMRKEKKDLKAEVKKERKLKAKQASKSESAEKETKSSKGKKERQMIRLKLRAEQLKAEGLKLLEDAEKARVEYEEMAAQAQVRLNYYTVITCSFRWLFKLTILLPRSEKTKDGKQTSEVETSSSSGSSDSESDAKSTSDADSSPAPEPVPQKKSKKSKKSEKSEAVDEDSLHGKKKKAKKNKEKSKETDALDAAPAAEEEPLQDTKEAKKARQEVKKRKRSAESDVAVTTADDTAKEKKSKKSKSKDETIADASAIVEKKPARTGAAEQWNVSGLDGGASRQDKFMRLLGGKKAGNESASVSTGTSKGKVDSYRSADDLQRQFDYGMKMKHEMGGQKRGLGA</sequence>
<reference evidence="5" key="1">
    <citation type="journal article" date="2012" name="PLoS Genet.">
        <title>Comparative analysis of the genomes of two field isolates of the rice blast fungus Magnaporthe oryzae.</title>
        <authorList>
            <person name="Xue M."/>
            <person name="Yang J."/>
            <person name="Li Z."/>
            <person name="Hu S."/>
            <person name="Yao N."/>
            <person name="Dean R.A."/>
            <person name="Zhao W."/>
            <person name="Shen M."/>
            <person name="Zhang H."/>
            <person name="Li C."/>
            <person name="Liu L."/>
            <person name="Cao L."/>
            <person name="Xu X."/>
            <person name="Xing Y."/>
            <person name="Hsiang T."/>
            <person name="Zhang Z."/>
            <person name="Xu J.R."/>
            <person name="Peng Y.L."/>
        </authorList>
    </citation>
    <scope>NUCLEOTIDE SEQUENCE</scope>
    <source>
        <strain evidence="5">Y34</strain>
    </source>
</reference>
<evidence type="ECO:0000256" key="2">
    <source>
        <dbReference type="ARBA" id="ARBA00016161"/>
    </source>
</evidence>
<dbReference type="AlphaFoldDB" id="A0AA97NZD9"/>